<dbReference type="GO" id="GO:0005975">
    <property type="term" value="P:carbohydrate metabolic process"/>
    <property type="evidence" value="ECO:0007669"/>
    <property type="project" value="InterPro"/>
</dbReference>
<dbReference type="GO" id="GO:0016787">
    <property type="term" value="F:hydrolase activity"/>
    <property type="evidence" value="ECO:0007669"/>
    <property type="project" value="UniProtKB-KW"/>
</dbReference>
<evidence type="ECO:0000256" key="4">
    <source>
        <dbReference type="ARBA" id="ARBA00022842"/>
    </source>
</evidence>
<dbReference type="InterPro" id="IPR017836">
    <property type="entry name" value="Hopanoid_biosynth-assoc_HpnK"/>
</dbReference>
<dbReference type="PANTHER" id="PTHR31609">
    <property type="entry name" value="YDJC DEACETYLASE FAMILY MEMBER"/>
    <property type="match status" value="1"/>
</dbReference>
<dbReference type="SUPFAM" id="SSF88713">
    <property type="entry name" value="Glycoside hydrolase/deacetylase"/>
    <property type="match status" value="1"/>
</dbReference>
<dbReference type="AlphaFoldDB" id="A0A4R4DBH1"/>
<dbReference type="Pfam" id="PF04794">
    <property type="entry name" value="YdjC"/>
    <property type="match status" value="1"/>
</dbReference>
<evidence type="ECO:0000256" key="2">
    <source>
        <dbReference type="ARBA" id="ARBA00022723"/>
    </source>
</evidence>
<keyword evidence="2" id="KW-0479">Metal-binding</keyword>
<organism evidence="6 7">
    <name type="scientific">Roseicella aquatilis</name>
    <dbReference type="NCBI Taxonomy" id="2527868"/>
    <lineage>
        <taxon>Bacteria</taxon>
        <taxon>Pseudomonadati</taxon>
        <taxon>Pseudomonadota</taxon>
        <taxon>Alphaproteobacteria</taxon>
        <taxon>Acetobacterales</taxon>
        <taxon>Roseomonadaceae</taxon>
        <taxon>Roseicella</taxon>
    </lineage>
</organism>
<accession>A0A4R4DBH1</accession>
<name>A0A4R4DBH1_9PROT</name>
<dbReference type="GO" id="GO:0019213">
    <property type="term" value="F:deacetylase activity"/>
    <property type="evidence" value="ECO:0007669"/>
    <property type="project" value="TreeGrafter"/>
</dbReference>
<keyword evidence="7" id="KW-1185">Reference proteome</keyword>
<dbReference type="NCBIfam" id="TIGR03473">
    <property type="entry name" value="HpnK"/>
    <property type="match status" value="1"/>
</dbReference>
<evidence type="ECO:0000256" key="3">
    <source>
        <dbReference type="ARBA" id="ARBA00022801"/>
    </source>
</evidence>
<dbReference type="PANTHER" id="PTHR31609:SF1">
    <property type="entry name" value="CARBOHYDRATE DEACETYLASE"/>
    <property type="match status" value="1"/>
</dbReference>
<dbReference type="OrthoDB" id="9774177at2"/>
<evidence type="ECO:0000313" key="6">
    <source>
        <dbReference type="EMBL" id="TCZ57269.1"/>
    </source>
</evidence>
<evidence type="ECO:0000256" key="1">
    <source>
        <dbReference type="ARBA" id="ARBA00001946"/>
    </source>
</evidence>
<keyword evidence="5" id="KW-0119">Carbohydrate metabolism</keyword>
<dbReference type="RefSeq" id="WP_132292661.1">
    <property type="nucleotide sequence ID" value="NZ_SKBM01000019.1"/>
</dbReference>
<proteinExistence type="predicted"/>
<protein>
    <submittedName>
        <fullName evidence="6">ChbG/HpnK family deacetylase</fullName>
    </submittedName>
</protein>
<dbReference type="GO" id="GO:0046872">
    <property type="term" value="F:metal ion binding"/>
    <property type="evidence" value="ECO:0007669"/>
    <property type="project" value="UniProtKB-KW"/>
</dbReference>
<evidence type="ECO:0000313" key="7">
    <source>
        <dbReference type="Proteomes" id="UP000295023"/>
    </source>
</evidence>
<dbReference type="Proteomes" id="UP000295023">
    <property type="component" value="Unassembled WGS sequence"/>
</dbReference>
<sequence>MTTRIIFNADDLGLAAPVNAAIEAAHREGVLTAASLMLGEPATAEGVEVARRNPRLAVGLHLTLTDGTPCLPPERIPALVRPDGRFRDDMAGLGLALAASPAARAQLRAEIAAQFAAFRATGLACDHLNAHKHYHLHPVIAAIAFAEAARHGVRAVRIPWEPPALVPGAGRALLPMILLLRRLAARHGLRAPDRVVGLRWSGAFTADRLAAVLPRLPSGVTEIYLHPATAGGFPGAAPGYRYAEELAALTDPRVRAAAARHATGGYAGMLGA</sequence>
<keyword evidence="4" id="KW-0460">Magnesium</keyword>
<dbReference type="InterPro" id="IPR006879">
    <property type="entry name" value="YdjC-like"/>
</dbReference>
<dbReference type="EMBL" id="SKBM01000019">
    <property type="protein sequence ID" value="TCZ57269.1"/>
    <property type="molecule type" value="Genomic_DNA"/>
</dbReference>
<reference evidence="6 7" key="1">
    <citation type="submission" date="2019-03" db="EMBL/GenBank/DDBJ databases">
        <title>Paracraurococcus aquatilis NE82 genome sequence.</title>
        <authorList>
            <person name="Zhao Y."/>
            <person name="Du Z."/>
        </authorList>
    </citation>
    <scope>NUCLEOTIDE SEQUENCE [LARGE SCALE GENOMIC DNA]</scope>
    <source>
        <strain evidence="6 7">NE82</strain>
    </source>
</reference>
<comment type="cofactor">
    <cofactor evidence="1">
        <name>Mg(2+)</name>
        <dbReference type="ChEBI" id="CHEBI:18420"/>
    </cofactor>
</comment>
<dbReference type="InterPro" id="IPR011330">
    <property type="entry name" value="Glyco_hydro/deAcase_b/a-brl"/>
</dbReference>
<gene>
    <name evidence="6" type="ORF">EXY23_18205</name>
</gene>
<keyword evidence="3" id="KW-0378">Hydrolase</keyword>
<dbReference type="Gene3D" id="3.20.20.370">
    <property type="entry name" value="Glycoside hydrolase/deacetylase"/>
    <property type="match status" value="1"/>
</dbReference>
<evidence type="ECO:0000256" key="5">
    <source>
        <dbReference type="ARBA" id="ARBA00023277"/>
    </source>
</evidence>
<comment type="caution">
    <text evidence="6">The sequence shown here is derived from an EMBL/GenBank/DDBJ whole genome shotgun (WGS) entry which is preliminary data.</text>
</comment>